<feature type="domain" description="HTH merR-type" evidence="2">
    <location>
        <begin position="1"/>
        <end position="71"/>
    </location>
</feature>
<dbReference type="Gene3D" id="1.10.1660.10">
    <property type="match status" value="1"/>
</dbReference>
<dbReference type="Proteomes" id="UP000597444">
    <property type="component" value="Unassembled WGS sequence"/>
</dbReference>
<dbReference type="GO" id="GO:0003700">
    <property type="term" value="F:DNA-binding transcription factor activity"/>
    <property type="evidence" value="ECO:0007669"/>
    <property type="project" value="InterPro"/>
</dbReference>
<dbReference type="PROSITE" id="PS00552">
    <property type="entry name" value="HTH_MERR_1"/>
    <property type="match status" value="1"/>
</dbReference>
<evidence type="ECO:0000256" key="1">
    <source>
        <dbReference type="ARBA" id="ARBA00023125"/>
    </source>
</evidence>
<dbReference type="InterPro" id="IPR010499">
    <property type="entry name" value="AraC_E-bd"/>
</dbReference>
<dbReference type="SUPFAM" id="SSF46955">
    <property type="entry name" value="Putative DNA-binding domain"/>
    <property type="match status" value="1"/>
</dbReference>
<dbReference type="EMBL" id="BNJK01000002">
    <property type="protein sequence ID" value="GHO99285.1"/>
    <property type="molecule type" value="Genomic_DNA"/>
</dbReference>
<dbReference type="PROSITE" id="PS50937">
    <property type="entry name" value="HTH_MERR_2"/>
    <property type="match status" value="1"/>
</dbReference>
<dbReference type="RefSeq" id="WP_220209932.1">
    <property type="nucleotide sequence ID" value="NZ_BNJK01000002.1"/>
</dbReference>
<evidence type="ECO:0000313" key="3">
    <source>
        <dbReference type="EMBL" id="GHO99285.1"/>
    </source>
</evidence>
<dbReference type="InterPro" id="IPR009061">
    <property type="entry name" value="DNA-bd_dom_put_sf"/>
</dbReference>
<evidence type="ECO:0000313" key="4">
    <source>
        <dbReference type="Proteomes" id="UP000597444"/>
    </source>
</evidence>
<protein>
    <submittedName>
        <fullName evidence="3">MerR family transcriptional regulator</fullName>
    </submittedName>
</protein>
<dbReference type="InterPro" id="IPR000551">
    <property type="entry name" value="MerR-type_HTH_dom"/>
</dbReference>
<dbReference type="Gene3D" id="3.20.80.10">
    <property type="entry name" value="Regulatory factor, effector binding domain"/>
    <property type="match status" value="1"/>
</dbReference>
<gene>
    <name evidence="3" type="ORF">KSF_093330</name>
</gene>
<comment type="caution">
    <text evidence="3">The sequence shown here is derived from an EMBL/GenBank/DDBJ whole genome shotgun (WGS) entry which is preliminary data.</text>
</comment>
<dbReference type="AlphaFoldDB" id="A0A8J3IYU1"/>
<keyword evidence="4" id="KW-1185">Reference proteome</keyword>
<evidence type="ECO:0000259" key="2">
    <source>
        <dbReference type="PROSITE" id="PS50937"/>
    </source>
</evidence>
<dbReference type="CDD" id="cd01107">
    <property type="entry name" value="HTH_BmrR"/>
    <property type="match status" value="1"/>
</dbReference>
<dbReference type="InterPro" id="IPR011256">
    <property type="entry name" value="Reg_factor_effector_dom_sf"/>
</dbReference>
<dbReference type="GO" id="GO:0003677">
    <property type="term" value="F:DNA binding"/>
    <property type="evidence" value="ECO:0007669"/>
    <property type="project" value="UniProtKB-KW"/>
</dbReference>
<keyword evidence="1" id="KW-0238">DNA-binding</keyword>
<dbReference type="Pfam" id="PF13411">
    <property type="entry name" value="MerR_1"/>
    <property type="match status" value="1"/>
</dbReference>
<accession>A0A8J3IYU1</accession>
<dbReference type="PANTHER" id="PTHR30204">
    <property type="entry name" value="REDOX-CYCLING DRUG-SENSING TRANSCRIPTIONAL ACTIVATOR SOXR"/>
    <property type="match status" value="1"/>
</dbReference>
<dbReference type="SMART" id="SM00422">
    <property type="entry name" value="HTH_MERR"/>
    <property type="match status" value="1"/>
</dbReference>
<dbReference type="PANTHER" id="PTHR30204:SF97">
    <property type="entry name" value="MERR FAMILY REGULATORY PROTEIN"/>
    <property type="match status" value="1"/>
</dbReference>
<reference evidence="3" key="1">
    <citation type="submission" date="2020-10" db="EMBL/GenBank/DDBJ databases">
        <title>Taxonomic study of unclassified bacteria belonging to the class Ktedonobacteria.</title>
        <authorList>
            <person name="Yabe S."/>
            <person name="Wang C.M."/>
            <person name="Zheng Y."/>
            <person name="Sakai Y."/>
            <person name="Cavaletti L."/>
            <person name="Monciardini P."/>
            <person name="Donadio S."/>
        </authorList>
    </citation>
    <scope>NUCLEOTIDE SEQUENCE</scope>
    <source>
        <strain evidence="3">ID150040</strain>
    </source>
</reference>
<name>A0A8J3IYU1_9CHLR</name>
<dbReference type="SUPFAM" id="SSF55136">
    <property type="entry name" value="Probable bacterial effector-binding domain"/>
    <property type="match status" value="1"/>
</dbReference>
<dbReference type="InterPro" id="IPR047057">
    <property type="entry name" value="MerR_fam"/>
</dbReference>
<organism evidence="3 4">
    <name type="scientific">Reticulibacter mediterranei</name>
    <dbReference type="NCBI Taxonomy" id="2778369"/>
    <lineage>
        <taxon>Bacteria</taxon>
        <taxon>Bacillati</taxon>
        <taxon>Chloroflexota</taxon>
        <taxon>Ktedonobacteria</taxon>
        <taxon>Ktedonobacterales</taxon>
        <taxon>Reticulibacteraceae</taxon>
        <taxon>Reticulibacter</taxon>
    </lineage>
</organism>
<sequence>MFRIGEFSKIAQVSGRLLRYYDEIGLLSPQFIDPETGYRYYSARQLPRLNRILVLKELGLSLEQIAQLLDQQTSIDEIRGMLTLRKAQIEQSVQEEMERLRIVETRLQQIDTHGQMQEPDVILKAVPAMQFLGLRDVLPGMNAIQHLVRRIATTVPTMLGRNNPGHIAVIIHSSLYDPEALDVEVGYLLIGNGPQAVELSKVHMLTQRILPAIETMATLTHVGRVNDNHRSYGKLATWIEQHGWQISGEGRDILIQLPQSGEQDEAVIEVQLPVTRRDHSALPI</sequence>
<proteinExistence type="predicted"/>
<dbReference type="SMART" id="SM00871">
    <property type="entry name" value="AraC_E_bind"/>
    <property type="match status" value="1"/>
</dbReference>